<evidence type="ECO:0000313" key="3">
    <source>
        <dbReference type="EMBL" id="KAJ4802192.1"/>
    </source>
</evidence>
<feature type="compositionally biased region" description="Basic and acidic residues" evidence="1">
    <location>
        <begin position="344"/>
        <end position="364"/>
    </location>
</feature>
<dbReference type="SMART" id="SM00271">
    <property type="entry name" value="DnaJ"/>
    <property type="match status" value="1"/>
</dbReference>
<dbReference type="Gene3D" id="1.25.40.10">
    <property type="entry name" value="Tetratricopeptide repeat domain"/>
    <property type="match status" value="2"/>
</dbReference>
<feature type="region of interest" description="Disordered" evidence="1">
    <location>
        <begin position="45"/>
        <end position="108"/>
    </location>
</feature>
<comment type="caution">
    <text evidence="3">The sequence shown here is derived from an EMBL/GenBank/DDBJ whole genome shotgun (WGS) entry which is preliminary data.</text>
</comment>
<dbReference type="PROSITE" id="PS50076">
    <property type="entry name" value="DNAJ_2"/>
    <property type="match status" value="1"/>
</dbReference>
<dbReference type="AlphaFoldDB" id="A0AAV8G9S6"/>
<dbReference type="InterPro" id="IPR018253">
    <property type="entry name" value="DnaJ_domain_CS"/>
</dbReference>
<dbReference type="PANTHER" id="PTHR45181:SF4">
    <property type="entry name" value="HEAT SHOCK PROTEIN DNAJ WITH TETRATRICOPEPTIDE REPEAT-CONTAINING PROTEIN"/>
    <property type="match status" value="1"/>
</dbReference>
<dbReference type="Pfam" id="PF13181">
    <property type="entry name" value="TPR_8"/>
    <property type="match status" value="1"/>
</dbReference>
<dbReference type="Proteomes" id="UP001140206">
    <property type="component" value="Chromosome 1"/>
</dbReference>
<evidence type="ECO:0000313" key="4">
    <source>
        <dbReference type="Proteomes" id="UP001140206"/>
    </source>
</evidence>
<evidence type="ECO:0000256" key="1">
    <source>
        <dbReference type="SAM" id="MobiDB-lite"/>
    </source>
</evidence>
<dbReference type="Gene3D" id="1.10.287.110">
    <property type="entry name" value="DnaJ domain"/>
    <property type="match status" value="1"/>
</dbReference>
<dbReference type="InterPro" id="IPR036869">
    <property type="entry name" value="J_dom_sf"/>
</dbReference>
<dbReference type="SUPFAM" id="SSF46565">
    <property type="entry name" value="Chaperone J-domain"/>
    <property type="match status" value="1"/>
</dbReference>
<dbReference type="InterPro" id="IPR001623">
    <property type="entry name" value="DnaJ_domain"/>
</dbReference>
<feature type="compositionally biased region" description="Basic and acidic residues" evidence="1">
    <location>
        <begin position="80"/>
        <end position="95"/>
    </location>
</feature>
<organism evidence="3 4">
    <name type="scientific">Rhynchospora pubera</name>
    <dbReference type="NCBI Taxonomy" id="906938"/>
    <lineage>
        <taxon>Eukaryota</taxon>
        <taxon>Viridiplantae</taxon>
        <taxon>Streptophyta</taxon>
        <taxon>Embryophyta</taxon>
        <taxon>Tracheophyta</taxon>
        <taxon>Spermatophyta</taxon>
        <taxon>Magnoliopsida</taxon>
        <taxon>Liliopsida</taxon>
        <taxon>Poales</taxon>
        <taxon>Cyperaceae</taxon>
        <taxon>Cyperoideae</taxon>
        <taxon>Rhynchosporeae</taxon>
        <taxon>Rhynchospora</taxon>
    </lineage>
</organism>
<keyword evidence="4" id="KW-1185">Reference proteome</keyword>
<dbReference type="Pfam" id="PF00226">
    <property type="entry name" value="DnaJ"/>
    <property type="match status" value="1"/>
</dbReference>
<dbReference type="SUPFAM" id="SSF48452">
    <property type="entry name" value="TPR-like"/>
    <property type="match status" value="2"/>
</dbReference>
<protein>
    <submittedName>
        <fullName evidence="3">DnaJ</fullName>
    </submittedName>
</protein>
<accession>A0AAV8G9S6</accession>
<reference evidence="3" key="1">
    <citation type="submission" date="2022-08" db="EMBL/GenBank/DDBJ databases">
        <authorList>
            <person name="Marques A."/>
        </authorList>
    </citation>
    <scope>NUCLEOTIDE SEQUENCE</scope>
    <source>
        <strain evidence="3">RhyPub2mFocal</strain>
        <tissue evidence="3">Leaves</tissue>
    </source>
</reference>
<dbReference type="CDD" id="cd06257">
    <property type="entry name" value="DnaJ"/>
    <property type="match status" value="1"/>
</dbReference>
<dbReference type="PRINTS" id="PR00625">
    <property type="entry name" value="JDOMAIN"/>
</dbReference>
<feature type="region of interest" description="Disordered" evidence="1">
    <location>
        <begin position="887"/>
        <end position="908"/>
    </location>
</feature>
<feature type="region of interest" description="Disordered" evidence="1">
    <location>
        <begin position="1"/>
        <end position="27"/>
    </location>
</feature>
<feature type="compositionally biased region" description="Polar residues" evidence="1">
    <location>
        <begin position="458"/>
        <end position="475"/>
    </location>
</feature>
<dbReference type="EMBL" id="JAMFTS010000001">
    <property type="protein sequence ID" value="KAJ4802192.1"/>
    <property type="molecule type" value="Genomic_DNA"/>
</dbReference>
<dbReference type="PROSITE" id="PS00636">
    <property type="entry name" value="DNAJ_1"/>
    <property type="match status" value="1"/>
</dbReference>
<dbReference type="InterPro" id="IPR011990">
    <property type="entry name" value="TPR-like_helical_dom_sf"/>
</dbReference>
<gene>
    <name evidence="3" type="ORF">LUZ62_014758</name>
</gene>
<proteinExistence type="predicted"/>
<dbReference type="PANTHER" id="PTHR45181">
    <property type="entry name" value="HEAT SHOCK PROTEIN DNAJ WITH TETRATRICOPEPTIDE REPEAT-CONTAINING PROTEIN"/>
    <property type="match status" value="1"/>
</dbReference>
<evidence type="ECO:0000259" key="2">
    <source>
        <dbReference type="PROSITE" id="PS50076"/>
    </source>
</evidence>
<dbReference type="InterPro" id="IPR019734">
    <property type="entry name" value="TPR_rpt"/>
</dbReference>
<feature type="compositionally biased region" description="Polar residues" evidence="1">
    <location>
        <begin position="14"/>
        <end position="27"/>
    </location>
</feature>
<dbReference type="SMART" id="SM00028">
    <property type="entry name" value="TPR"/>
    <property type="match status" value="7"/>
</dbReference>
<name>A0AAV8G9S6_9POAL</name>
<sequence>MGPSNLPEKMQTWHPFNSGTESKANSNQDGAFVFGVKSKENCGFQIRAENGTPKENGSSDFGSSSSLPEEKLENVTGNFPKEKSDCATNEKEEARSFVPGSDMGPASTLPEEMEKLNLQNEKTVHGSENRDADVLPEKVEKLNLESGSGNSETKPPVFLFGTELNDNTGFSHTSSKSTYPEQFVFGSSANTFSDNMKNINTSKERESYTPGAFSFNFRDWETATQIPETTLPDAMKKLEIGARKTAGLRDKKGKKKPTRLGKSTTAWPHGPSLVPEYSGRACSSEKDEQVPIPGSPASCSPMECSPYPENYASDDTYKSTSLEVEAEVDLSLATERLQMKEENVNENQKLRSEEVGEKGTRGEGAEALASGASLNFDGPIAGQTFTTFNTGNKEEAGEGMDYVGSSYNVDMGNTASGSSFRFTSSTSGQGPAPMHRRHFRRKNRVMRGPVESTEDHVMSSSVQPSSLWSNESTPPGKTRIDLGKQEARSRMEAKKETARTSGMTGGMSGSALEACEKWRMRGNQAYADGRLQKAEEYYTRGINSITPEERSGSCVRALMLCYSNRAATRMSLGRMKEAFVDCLIALENDQGFLRARVRAANCLLALGEVEEAVKYYNQCIQSDGVDSKILTEAREGLVKAEKLTQYVDEAMQLLQKGTSAEVTRLLELISDAMLIGTNSDNLMEMKAKALLLLRRYEEVIQLCDQSSDLAEKNSNLGRSGARDPRLWRWALVAKSYFYLGKLEETLQVLKKYDEVKPIDERCPEIYPSPAVIGELLRLKASGNEAFQAGRYAEAIESYTGALTYNGSSRPFSAICLANRAAAYQAQGQIMDAIADCSIAIALDPNYAKAISRRATLYETIRDYGQALSDLHKLIALLEKQSHATQLGKSSKANTELHRTSARLSSMEEEARRRTPLNMYLILGIEPTSSTADIKKAYRKAALRHHPDKAGQFLVRSETIDDALWNEIVQEVHKDADHLFKTIGEAYNVLSDETKKLKYDLDEEIRSGKKGYYNGSDEYSSKHHYERSSSRHSWKSHYRWSDDYW</sequence>
<feature type="region of interest" description="Disordered" evidence="1">
    <location>
        <begin position="344"/>
        <end position="365"/>
    </location>
</feature>
<dbReference type="GO" id="GO:0005783">
    <property type="term" value="C:endoplasmic reticulum"/>
    <property type="evidence" value="ECO:0007669"/>
    <property type="project" value="UniProtKB-ARBA"/>
</dbReference>
<feature type="domain" description="J" evidence="2">
    <location>
        <begin position="917"/>
        <end position="1002"/>
    </location>
</feature>
<feature type="region of interest" description="Disordered" evidence="1">
    <location>
        <begin position="247"/>
        <end position="279"/>
    </location>
</feature>
<feature type="region of interest" description="Disordered" evidence="1">
    <location>
        <begin position="446"/>
        <end position="480"/>
    </location>
</feature>